<accession>A0A381XVW0</accession>
<dbReference type="InterPro" id="IPR004424">
    <property type="entry name" value="IspE"/>
</dbReference>
<evidence type="ECO:0000256" key="2">
    <source>
        <dbReference type="ARBA" id="ARBA00012052"/>
    </source>
</evidence>
<dbReference type="PANTHER" id="PTHR43527">
    <property type="entry name" value="4-DIPHOSPHOCYTIDYL-2-C-METHYL-D-ERYTHRITOL KINASE, CHLOROPLASTIC"/>
    <property type="match status" value="1"/>
</dbReference>
<feature type="non-terminal residue" evidence="10">
    <location>
        <position position="1"/>
    </location>
</feature>
<sequence length="299" mass="31570">VKLSRKSHCKINLLLNVIGQRGDDFHELEMLMLPVPIFDQLDFELADSGIELTCNQPGIPTDSDNLAWLTAESFAAKARVAGGVRIHLEKIIPAEGGLGGGSGNAAATLLALNELHGQPLGQATLHELAAKLGSDVPFFLQNQAAVAKGRGEIIEPVAPLAALDGKVLLLVRPGFGIPTPWAYQCLAKFPEAQNRPLGQAYELAKRLANGSLAEAGDTFYNSLEAPVFDKFPLLNLIKKHALAKGAEAALMCGSGSTIFAICPDAATAQSIGKTTEAEFGRQSLVRVVPLPGKFTTDSA</sequence>
<dbReference type="PIRSF" id="PIRSF010376">
    <property type="entry name" value="IspE"/>
    <property type="match status" value="1"/>
</dbReference>
<keyword evidence="5" id="KW-0418">Kinase</keyword>
<dbReference type="InterPro" id="IPR006204">
    <property type="entry name" value="GHMP_kinase_N_dom"/>
</dbReference>
<comment type="similarity">
    <text evidence="1">Belongs to the GHMP kinase family. IspE subfamily.</text>
</comment>
<dbReference type="EMBL" id="UINC01016535">
    <property type="protein sequence ID" value="SVA68770.1"/>
    <property type="molecule type" value="Genomic_DNA"/>
</dbReference>
<dbReference type="EC" id="2.7.1.148" evidence="2"/>
<dbReference type="PANTHER" id="PTHR43527:SF2">
    <property type="entry name" value="4-DIPHOSPHOCYTIDYL-2-C-METHYL-D-ERYTHRITOL KINASE, CHLOROPLASTIC"/>
    <property type="match status" value="1"/>
</dbReference>
<dbReference type="HAMAP" id="MF_00061">
    <property type="entry name" value="IspE"/>
    <property type="match status" value="1"/>
</dbReference>
<proteinExistence type="inferred from homology"/>
<evidence type="ECO:0000256" key="4">
    <source>
        <dbReference type="ARBA" id="ARBA00022741"/>
    </source>
</evidence>
<organism evidence="10">
    <name type="scientific">marine metagenome</name>
    <dbReference type="NCBI Taxonomy" id="408172"/>
    <lineage>
        <taxon>unclassified sequences</taxon>
        <taxon>metagenomes</taxon>
        <taxon>ecological metagenomes</taxon>
    </lineage>
</organism>
<dbReference type="Gene3D" id="3.30.230.10">
    <property type="match status" value="1"/>
</dbReference>
<evidence type="ECO:0000256" key="3">
    <source>
        <dbReference type="ARBA" id="ARBA00022679"/>
    </source>
</evidence>
<feature type="domain" description="GHMP kinase C-terminal" evidence="9">
    <location>
        <begin position="207"/>
        <end position="271"/>
    </location>
</feature>
<protein>
    <recommendedName>
        <fullName evidence="2">4-(cytidine 5'-diphospho)-2-C-methyl-D-erythritol kinase</fullName>
        <ecNumber evidence="2">2.7.1.148</ecNumber>
    </recommendedName>
    <alternativeName>
        <fullName evidence="7">4-(cytidine-5'-diphospho)-2-C-methyl-D-erythritol kinase</fullName>
    </alternativeName>
</protein>
<dbReference type="GO" id="GO:0050515">
    <property type="term" value="F:4-(cytidine 5'-diphospho)-2-C-methyl-D-erythritol kinase activity"/>
    <property type="evidence" value="ECO:0007669"/>
    <property type="project" value="UniProtKB-EC"/>
</dbReference>
<dbReference type="GO" id="GO:0016114">
    <property type="term" value="P:terpenoid biosynthetic process"/>
    <property type="evidence" value="ECO:0007669"/>
    <property type="project" value="InterPro"/>
</dbReference>
<dbReference type="SUPFAM" id="SSF54211">
    <property type="entry name" value="Ribosomal protein S5 domain 2-like"/>
    <property type="match status" value="1"/>
</dbReference>
<keyword evidence="4" id="KW-0547">Nucleotide-binding</keyword>
<dbReference type="InterPro" id="IPR020568">
    <property type="entry name" value="Ribosomal_Su5_D2-typ_SF"/>
</dbReference>
<dbReference type="Pfam" id="PF08544">
    <property type="entry name" value="GHMP_kinases_C"/>
    <property type="match status" value="1"/>
</dbReference>
<dbReference type="NCBIfam" id="TIGR00154">
    <property type="entry name" value="ispE"/>
    <property type="match status" value="1"/>
</dbReference>
<dbReference type="Gene3D" id="3.30.70.890">
    <property type="entry name" value="GHMP kinase, C-terminal domain"/>
    <property type="match status" value="1"/>
</dbReference>
<evidence type="ECO:0000259" key="8">
    <source>
        <dbReference type="Pfam" id="PF00288"/>
    </source>
</evidence>
<dbReference type="InterPro" id="IPR036554">
    <property type="entry name" value="GHMP_kinase_C_sf"/>
</dbReference>
<evidence type="ECO:0000256" key="1">
    <source>
        <dbReference type="ARBA" id="ARBA00009684"/>
    </source>
</evidence>
<evidence type="ECO:0000256" key="5">
    <source>
        <dbReference type="ARBA" id="ARBA00022777"/>
    </source>
</evidence>
<dbReference type="AlphaFoldDB" id="A0A381XVW0"/>
<dbReference type="GO" id="GO:0005524">
    <property type="term" value="F:ATP binding"/>
    <property type="evidence" value="ECO:0007669"/>
    <property type="project" value="UniProtKB-KW"/>
</dbReference>
<gene>
    <name evidence="10" type="ORF">METZ01_LOCUS121624</name>
</gene>
<feature type="domain" description="GHMP kinase N-terminal" evidence="8">
    <location>
        <begin position="65"/>
        <end position="140"/>
    </location>
</feature>
<keyword evidence="3" id="KW-0808">Transferase</keyword>
<evidence type="ECO:0000259" key="9">
    <source>
        <dbReference type="Pfam" id="PF08544"/>
    </source>
</evidence>
<name>A0A381XVW0_9ZZZZ</name>
<evidence type="ECO:0000256" key="6">
    <source>
        <dbReference type="ARBA" id="ARBA00022840"/>
    </source>
</evidence>
<evidence type="ECO:0000313" key="10">
    <source>
        <dbReference type="EMBL" id="SVA68770.1"/>
    </source>
</evidence>
<dbReference type="InterPro" id="IPR013750">
    <property type="entry name" value="GHMP_kinase_C_dom"/>
</dbReference>
<dbReference type="Pfam" id="PF00288">
    <property type="entry name" value="GHMP_kinases_N"/>
    <property type="match status" value="1"/>
</dbReference>
<dbReference type="InterPro" id="IPR014721">
    <property type="entry name" value="Ribsml_uS5_D2-typ_fold_subgr"/>
</dbReference>
<evidence type="ECO:0000256" key="7">
    <source>
        <dbReference type="ARBA" id="ARBA00032554"/>
    </source>
</evidence>
<keyword evidence="6" id="KW-0067">ATP-binding</keyword>
<dbReference type="SUPFAM" id="SSF55060">
    <property type="entry name" value="GHMP Kinase, C-terminal domain"/>
    <property type="match status" value="1"/>
</dbReference>
<reference evidence="10" key="1">
    <citation type="submission" date="2018-05" db="EMBL/GenBank/DDBJ databases">
        <authorList>
            <person name="Lanie J.A."/>
            <person name="Ng W.-L."/>
            <person name="Kazmierczak K.M."/>
            <person name="Andrzejewski T.M."/>
            <person name="Davidsen T.M."/>
            <person name="Wayne K.J."/>
            <person name="Tettelin H."/>
            <person name="Glass J.I."/>
            <person name="Rusch D."/>
            <person name="Podicherti R."/>
            <person name="Tsui H.-C.T."/>
            <person name="Winkler M.E."/>
        </authorList>
    </citation>
    <scope>NUCLEOTIDE SEQUENCE</scope>
</reference>